<evidence type="ECO:0000259" key="6">
    <source>
        <dbReference type="SMART" id="SM00903"/>
    </source>
</evidence>
<dbReference type="AlphaFoldDB" id="A0A9P4SJC3"/>
<dbReference type="Proteomes" id="UP000799429">
    <property type="component" value="Unassembled WGS sequence"/>
</dbReference>
<feature type="domain" description="Flavin reductase like" evidence="6">
    <location>
        <begin position="87"/>
        <end position="246"/>
    </location>
</feature>
<reference evidence="7" key="1">
    <citation type="journal article" date="2020" name="Stud. Mycol.">
        <title>101 Dothideomycetes genomes: a test case for predicting lifestyles and emergence of pathogens.</title>
        <authorList>
            <person name="Haridas S."/>
            <person name="Albert R."/>
            <person name="Binder M."/>
            <person name="Bloem J."/>
            <person name="Labutti K."/>
            <person name="Salamov A."/>
            <person name="Andreopoulos B."/>
            <person name="Baker S."/>
            <person name="Barry K."/>
            <person name="Bills G."/>
            <person name="Bluhm B."/>
            <person name="Cannon C."/>
            <person name="Castanera R."/>
            <person name="Culley D."/>
            <person name="Daum C."/>
            <person name="Ezra D."/>
            <person name="Gonzalez J."/>
            <person name="Henrissat B."/>
            <person name="Kuo A."/>
            <person name="Liang C."/>
            <person name="Lipzen A."/>
            <person name="Lutzoni F."/>
            <person name="Magnuson J."/>
            <person name="Mondo S."/>
            <person name="Nolan M."/>
            <person name="Ohm R."/>
            <person name="Pangilinan J."/>
            <person name="Park H.-J."/>
            <person name="Ramirez L."/>
            <person name="Alfaro M."/>
            <person name="Sun H."/>
            <person name="Tritt A."/>
            <person name="Yoshinaga Y."/>
            <person name="Zwiers L.-H."/>
            <person name="Turgeon B."/>
            <person name="Goodwin S."/>
            <person name="Spatafora J."/>
            <person name="Crous P."/>
            <person name="Grigoriev I."/>
        </authorList>
    </citation>
    <scope>NUCLEOTIDE SEQUENCE</scope>
    <source>
        <strain evidence="7">CBS 101060</strain>
    </source>
</reference>
<dbReference type="PANTHER" id="PTHR33798">
    <property type="entry name" value="FLAVOPROTEIN OXYGENASE"/>
    <property type="match status" value="1"/>
</dbReference>
<dbReference type="InterPro" id="IPR002563">
    <property type="entry name" value="Flavin_Rdtase-like_dom"/>
</dbReference>
<dbReference type="OrthoDB" id="10250990at2759"/>
<evidence type="ECO:0000313" key="7">
    <source>
        <dbReference type="EMBL" id="KAF2843587.1"/>
    </source>
</evidence>
<feature type="compositionally biased region" description="Basic and acidic residues" evidence="5">
    <location>
        <begin position="1"/>
        <end position="12"/>
    </location>
</feature>
<protein>
    <recommendedName>
        <fullName evidence="6">Flavin reductase like domain-containing protein</fullName>
    </recommendedName>
</protein>
<sequence length="297" mass="32440">MSTPKADAEVTVRRNPHPDFPAVEASRPLWHEHPLTFTQQQNPSWKLGDGADDGGKSLKLADSPGHREIDPYEEGRPAVFNYKLMISAVVPRPIGWVGTRTKEGTTNLAPFSYFNMMNHDPPIFTLGFSGGFARPKDTLSILVETGECTINIISEPLLAAANSTSINAPLGISEFALSGLHEASCTLVSAPRIKEAVFSVEGKLLETKEYESRHTPGKKTGVVAIVEGLRFWVRRDAVDEDGKLVNPGVLRPMARMGGISYGKVTEVVEIPRPQWEEVARDKSARELVGSLTGQRGL</sequence>
<organism evidence="7 8">
    <name type="scientific">Patellaria atrata CBS 101060</name>
    <dbReference type="NCBI Taxonomy" id="1346257"/>
    <lineage>
        <taxon>Eukaryota</taxon>
        <taxon>Fungi</taxon>
        <taxon>Dikarya</taxon>
        <taxon>Ascomycota</taxon>
        <taxon>Pezizomycotina</taxon>
        <taxon>Dothideomycetes</taxon>
        <taxon>Dothideomycetes incertae sedis</taxon>
        <taxon>Patellariales</taxon>
        <taxon>Patellariaceae</taxon>
        <taxon>Patellaria</taxon>
    </lineage>
</organism>
<keyword evidence="2" id="KW-0285">Flavoprotein</keyword>
<dbReference type="SMART" id="SM00903">
    <property type="entry name" value="Flavin_Reduct"/>
    <property type="match status" value="1"/>
</dbReference>
<evidence type="ECO:0000256" key="5">
    <source>
        <dbReference type="SAM" id="MobiDB-lite"/>
    </source>
</evidence>
<comment type="similarity">
    <text evidence="4">Belongs to the flavoredoxin family.</text>
</comment>
<proteinExistence type="inferred from homology"/>
<dbReference type="InterPro" id="IPR012349">
    <property type="entry name" value="Split_barrel_FMN-bd"/>
</dbReference>
<evidence type="ECO:0000313" key="8">
    <source>
        <dbReference type="Proteomes" id="UP000799429"/>
    </source>
</evidence>
<dbReference type="Gene3D" id="2.30.110.10">
    <property type="entry name" value="Electron Transport, Fmn-binding Protein, Chain A"/>
    <property type="match status" value="1"/>
</dbReference>
<comment type="cofactor">
    <cofactor evidence="1">
        <name>FMN</name>
        <dbReference type="ChEBI" id="CHEBI:58210"/>
    </cofactor>
</comment>
<evidence type="ECO:0000256" key="3">
    <source>
        <dbReference type="ARBA" id="ARBA00022643"/>
    </source>
</evidence>
<accession>A0A9P4SJC3</accession>
<keyword evidence="3" id="KW-0288">FMN</keyword>
<dbReference type="GO" id="GO:0010181">
    <property type="term" value="F:FMN binding"/>
    <property type="evidence" value="ECO:0007669"/>
    <property type="project" value="InterPro"/>
</dbReference>
<feature type="region of interest" description="Disordered" evidence="5">
    <location>
        <begin position="1"/>
        <end position="55"/>
    </location>
</feature>
<dbReference type="Pfam" id="PF01613">
    <property type="entry name" value="Flavin_Reduct"/>
    <property type="match status" value="1"/>
</dbReference>
<dbReference type="PANTHER" id="PTHR33798:SF5">
    <property type="entry name" value="FLAVIN REDUCTASE LIKE DOMAIN-CONTAINING PROTEIN"/>
    <property type="match status" value="1"/>
</dbReference>
<evidence type="ECO:0000256" key="2">
    <source>
        <dbReference type="ARBA" id="ARBA00022630"/>
    </source>
</evidence>
<comment type="caution">
    <text evidence="7">The sequence shown here is derived from an EMBL/GenBank/DDBJ whole genome shotgun (WGS) entry which is preliminary data.</text>
</comment>
<dbReference type="SUPFAM" id="SSF50475">
    <property type="entry name" value="FMN-binding split barrel"/>
    <property type="match status" value="1"/>
</dbReference>
<evidence type="ECO:0000256" key="4">
    <source>
        <dbReference type="ARBA" id="ARBA00038054"/>
    </source>
</evidence>
<dbReference type="EMBL" id="MU006089">
    <property type="protein sequence ID" value="KAF2843587.1"/>
    <property type="molecule type" value="Genomic_DNA"/>
</dbReference>
<keyword evidence="8" id="KW-1185">Reference proteome</keyword>
<evidence type="ECO:0000256" key="1">
    <source>
        <dbReference type="ARBA" id="ARBA00001917"/>
    </source>
</evidence>
<name>A0A9P4SJC3_9PEZI</name>
<gene>
    <name evidence="7" type="ORF">M501DRAFT_994563</name>
</gene>